<feature type="transmembrane region" description="Helical" evidence="6">
    <location>
        <begin position="352"/>
        <end position="374"/>
    </location>
</feature>
<evidence type="ECO:0000256" key="6">
    <source>
        <dbReference type="SAM" id="Phobius"/>
    </source>
</evidence>
<evidence type="ECO:0008006" key="9">
    <source>
        <dbReference type="Google" id="ProtNLM"/>
    </source>
</evidence>
<dbReference type="AlphaFoldDB" id="A0A165MY38"/>
<reference evidence="7 8" key="1">
    <citation type="journal article" date="2016" name="Mol. Biol. Evol.">
        <title>Comparative Genomics of Early-Diverging Mushroom-Forming Fungi Provides Insights into the Origins of Lignocellulose Decay Capabilities.</title>
        <authorList>
            <person name="Nagy L.G."/>
            <person name="Riley R."/>
            <person name="Tritt A."/>
            <person name="Adam C."/>
            <person name="Daum C."/>
            <person name="Floudas D."/>
            <person name="Sun H."/>
            <person name="Yadav J.S."/>
            <person name="Pangilinan J."/>
            <person name="Larsson K.H."/>
            <person name="Matsuura K."/>
            <person name="Barry K."/>
            <person name="Labutti K."/>
            <person name="Kuo R."/>
            <person name="Ohm R.A."/>
            <person name="Bhattacharya S.S."/>
            <person name="Shirouzu T."/>
            <person name="Yoshinaga Y."/>
            <person name="Martin F.M."/>
            <person name="Grigoriev I.V."/>
            <person name="Hibbett D.S."/>
        </authorList>
    </citation>
    <scope>NUCLEOTIDE SEQUENCE [LARGE SCALE GENOMIC DNA]</scope>
    <source>
        <strain evidence="7 8">L-15889</strain>
    </source>
</reference>
<keyword evidence="8" id="KW-1185">Reference proteome</keyword>
<dbReference type="Gene3D" id="1.20.1740.10">
    <property type="entry name" value="Amino acid/polyamine transporter I"/>
    <property type="match status" value="1"/>
</dbReference>
<feature type="transmembrane region" description="Helical" evidence="6">
    <location>
        <begin position="534"/>
        <end position="552"/>
    </location>
</feature>
<feature type="transmembrane region" description="Helical" evidence="6">
    <location>
        <begin position="145"/>
        <end position="164"/>
    </location>
</feature>
<name>A0A165MY38_9APHY</name>
<keyword evidence="2 6" id="KW-0812">Transmembrane</keyword>
<accession>A0A165MY38</accession>
<evidence type="ECO:0000313" key="7">
    <source>
        <dbReference type="EMBL" id="KZT66268.1"/>
    </source>
</evidence>
<sequence length="606" mass="64152">MNPSSPLFDALKSPPSLSPPLPPHSPSYKRGQALSPRASLDSDDSTLRDLEISEGVLLVDAPISARAKAYPLSPLDYEHDLLPLTAGLDDNGGFAAATAAASQTKSLGLLNGIALIVGLQIGSGIFSAPGVVIANMHSVGASLGVWLFAGLLAWTGASSFAELGSSIPVNGGAQAYLNYAYGPLVAYLFAWTAIIVLSPGGNAVISLVFAEYLNRLFWHSTSADASPDSIPQWAVKLTAVSAILFVFVICVATPNAAPRMAVMFTTVKVVALISITALGLAQLARGHASSSLTAEPFFAAPLSGAGASALAQAGPAEVARALYSGLWAFDGWNQANYVGGEMRDAEKNIPRAIHCSMGVVIILFFLANLSYFVVLEKSTLALSNTVALDFGRALFGPVGGIVFALMVAISCFGALNGSAFTSSRLIYAAGKEGYLPALFGRLHQRLQTPLNAMCLQASLTIMFIVVGGGFRSLINFSVVAAWTFYFLTVLGVLVLRVKEPQLERPYRTWITTPLIFCAVCIFLLSMPVKAAPAQALAAICFILAGIPVYFMTQREELSSTLSAISIAKNWFERLGAKWTHRGEWEAVATEGESRIELVDSARTARF</sequence>
<proteinExistence type="predicted"/>
<evidence type="ECO:0000256" key="4">
    <source>
        <dbReference type="ARBA" id="ARBA00023136"/>
    </source>
</evidence>
<organism evidence="7 8">
    <name type="scientific">Daedalea quercina L-15889</name>
    <dbReference type="NCBI Taxonomy" id="1314783"/>
    <lineage>
        <taxon>Eukaryota</taxon>
        <taxon>Fungi</taxon>
        <taxon>Dikarya</taxon>
        <taxon>Basidiomycota</taxon>
        <taxon>Agaricomycotina</taxon>
        <taxon>Agaricomycetes</taxon>
        <taxon>Polyporales</taxon>
        <taxon>Fomitopsis</taxon>
    </lineage>
</organism>
<dbReference type="PANTHER" id="PTHR11785:SF512">
    <property type="entry name" value="SOBREMESA, ISOFORM B"/>
    <property type="match status" value="1"/>
</dbReference>
<evidence type="ECO:0000256" key="1">
    <source>
        <dbReference type="ARBA" id="ARBA00004141"/>
    </source>
</evidence>
<keyword evidence="4 6" id="KW-0472">Membrane</keyword>
<keyword evidence="3 6" id="KW-1133">Transmembrane helix</keyword>
<dbReference type="EMBL" id="KV429092">
    <property type="protein sequence ID" value="KZT66268.1"/>
    <property type="molecule type" value="Genomic_DNA"/>
</dbReference>
<feature type="compositionally biased region" description="Pro residues" evidence="5">
    <location>
        <begin position="16"/>
        <end position="25"/>
    </location>
</feature>
<dbReference type="GO" id="GO:0016020">
    <property type="term" value="C:membrane"/>
    <property type="evidence" value="ECO:0007669"/>
    <property type="project" value="UniProtKB-SubCell"/>
</dbReference>
<protein>
    <recommendedName>
        <fullName evidence="9">Amino acid transporter</fullName>
    </recommendedName>
</protein>
<gene>
    <name evidence="7" type="ORF">DAEQUDRAFT_715307</name>
</gene>
<dbReference type="OrthoDB" id="5982228at2759"/>
<dbReference type="Proteomes" id="UP000076727">
    <property type="component" value="Unassembled WGS sequence"/>
</dbReference>
<feature type="transmembrane region" description="Helical" evidence="6">
    <location>
        <begin position="509"/>
        <end position="528"/>
    </location>
</feature>
<dbReference type="Pfam" id="PF13520">
    <property type="entry name" value="AA_permease_2"/>
    <property type="match status" value="1"/>
</dbReference>
<feature type="transmembrane region" description="Helical" evidence="6">
    <location>
        <begin position="476"/>
        <end position="497"/>
    </location>
</feature>
<dbReference type="PANTHER" id="PTHR11785">
    <property type="entry name" value="AMINO ACID TRANSPORTER"/>
    <property type="match status" value="1"/>
</dbReference>
<dbReference type="FunFam" id="1.20.1740.10:FF:000042">
    <property type="entry name" value="Similar to amino acid transporter"/>
    <property type="match status" value="1"/>
</dbReference>
<feature type="transmembrane region" description="Helical" evidence="6">
    <location>
        <begin position="112"/>
        <end position="133"/>
    </location>
</feature>
<feature type="transmembrane region" description="Helical" evidence="6">
    <location>
        <begin position="450"/>
        <end position="470"/>
    </location>
</feature>
<feature type="transmembrane region" description="Helical" evidence="6">
    <location>
        <begin position="233"/>
        <end position="254"/>
    </location>
</feature>
<feature type="transmembrane region" description="Helical" evidence="6">
    <location>
        <begin position="394"/>
        <end position="415"/>
    </location>
</feature>
<feature type="transmembrane region" description="Helical" evidence="6">
    <location>
        <begin position="260"/>
        <end position="281"/>
    </location>
</feature>
<dbReference type="GO" id="GO:0015179">
    <property type="term" value="F:L-amino acid transmembrane transporter activity"/>
    <property type="evidence" value="ECO:0007669"/>
    <property type="project" value="TreeGrafter"/>
</dbReference>
<evidence type="ECO:0000256" key="3">
    <source>
        <dbReference type="ARBA" id="ARBA00022989"/>
    </source>
</evidence>
<feature type="transmembrane region" description="Helical" evidence="6">
    <location>
        <begin position="184"/>
        <end position="213"/>
    </location>
</feature>
<dbReference type="InterPro" id="IPR050598">
    <property type="entry name" value="AminoAcid_Transporter"/>
</dbReference>
<dbReference type="InterPro" id="IPR002293">
    <property type="entry name" value="AA/rel_permease1"/>
</dbReference>
<evidence type="ECO:0000256" key="2">
    <source>
        <dbReference type="ARBA" id="ARBA00022692"/>
    </source>
</evidence>
<evidence type="ECO:0000256" key="5">
    <source>
        <dbReference type="SAM" id="MobiDB-lite"/>
    </source>
</evidence>
<feature type="region of interest" description="Disordered" evidence="5">
    <location>
        <begin position="1"/>
        <end position="42"/>
    </location>
</feature>
<evidence type="ECO:0000313" key="8">
    <source>
        <dbReference type="Proteomes" id="UP000076727"/>
    </source>
</evidence>
<dbReference type="STRING" id="1314783.A0A165MY38"/>
<comment type="subcellular location">
    <subcellularLocation>
        <location evidence="1">Membrane</location>
        <topology evidence="1">Multi-pass membrane protein</topology>
    </subcellularLocation>
</comment>